<keyword evidence="3 8" id="KW-0238">DNA-binding</keyword>
<dbReference type="SUPFAM" id="SSF46894">
    <property type="entry name" value="C-terminal effector domain of the bipartite response regulators"/>
    <property type="match status" value="1"/>
</dbReference>
<dbReference type="InterPro" id="IPR039420">
    <property type="entry name" value="WalR-like"/>
</dbReference>
<dbReference type="EMBL" id="QZMU01000001">
    <property type="protein sequence ID" value="RRQ21444.1"/>
    <property type="molecule type" value="Genomic_DNA"/>
</dbReference>
<feature type="domain" description="HTH luxR-type" evidence="6">
    <location>
        <begin position="142"/>
        <end position="207"/>
    </location>
</feature>
<evidence type="ECO:0000256" key="3">
    <source>
        <dbReference type="ARBA" id="ARBA00023125"/>
    </source>
</evidence>
<dbReference type="Proteomes" id="UP000287798">
    <property type="component" value="Unassembled WGS sequence"/>
</dbReference>
<dbReference type="Gene3D" id="3.40.50.2300">
    <property type="match status" value="1"/>
</dbReference>
<evidence type="ECO:0000256" key="5">
    <source>
        <dbReference type="PROSITE-ProRule" id="PRU00169"/>
    </source>
</evidence>
<dbReference type="SMART" id="SM00421">
    <property type="entry name" value="HTH_LUXR"/>
    <property type="match status" value="1"/>
</dbReference>
<evidence type="ECO:0000256" key="4">
    <source>
        <dbReference type="ARBA" id="ARBA00023163"/>
    </source>
</evidence>
<reference evidence="8 9" key="1">
    <citation type="journal article" date="2010" name="Int. J. Syst. Evol. Microbiol.">
        <title>Thiohalobacter thiocyanaticus gen. nov., sp. nov., a moderately halophilic, sulfur-oxidizing gammaproteobacterium from hypersaline lakes, that utilizes thiocyanate.</title>
        <authorList>
            <person name="Sorokin D.Y."/>
            <person name="Kovaleva O.L."/>
            <person name="Tourova T.P."/>
            <person name="Muyzer G."/>
        </authorList>
    </citation>
    <scope>NUCLEOTIDE SEQUENCE [LARGE SCALE GENOMIC DNA]</scope>
    <source>
        <strain evidence="8 9">Hrh1</strain>
    </source>
</reference>
<proteinExistence type="predicted"/>
<dbReference type="PROSITE" id="PS50043">
    <property type="entry name" value="HTH_LUXR_2"/>
    <property type="match status" value="1"/>
</dbReference>
<dbReference type="Pfam" id="PF00072">
    <property type="entry name" value="Response_reg"/>
    <property type="match status" value="1"/>
</dbReference>
<evidence type="ECO:0000313" key="9">
    <source>
        <dbReference type="Proteomes" id="UP000287798"/>
    </source>
</evidence>
<dbReference type="CDD" id="cd17535">
    <property type="entry name" value="REC_NarL-like"/>
    <property type="match status" value="1"/>
</dbReference>
<dbReference type="GO" id="GO:0006355">
    <property type="term" value="P:regulation of DNA-templated transcription"/>
    <property type="evidence" value="ECO:0007669"/>
    <property type="project" value="InterPro"/>
</dbReference>
<evidence type="ECO:0000313" key="8">
    <source>
        <dbReference type="EMBL" id="RRQ21444.1"/>
    </source>
</evidence>
<feature type="modified residue" description="4-aspartylphosphate" evidence="5">
    <location>
        <position position="54"/>
    </location>
</feature>
<name>A0A426QI60_9GAMM</name>
<evidence type="ECO:0000256" key="1">
    <source>
        <dbReference type="ARBA" id="ARBA00022553"/>
    </source>
</evidence>
<keyword evidence="4" id="KW-0804">Transcription</keyword>
<dbReference type="InterPro" id="IPR058245">
    <property type="entry name" value="NreC/VraR/RcsB-like_REC"/>
</dbReference>
<dbReference type="SMART" id="SM00448">
    <property type="entry name" value="REC"/>
    <property type="match status" value="1"/>
</dbReference>
<evidence type="ECO:0000256" key="2">
    <source>
        <dbReference type="ARBA" id="ARBA00023015"/>
    </source>
</evidence>
<keyword evidence="9" id="KW-1185">Reference proteome</keyword>
<evidence type="ECO:0000259" key="6">
    <source>
        <dbReference type="PROSITE" id="PS50043"/>
    </source>
</evidence>
<dbReference type="AlphaFoldDB" id="A0A426QI60"/>
<dbReference type="PROSITE" id="PS50110">
    <property type="entry name" value="RESPONSE_REGULATORY"/>
    <property type="match status" value="1"/>
</dbReference>
<dbReference type="PANTHER" id="PTHR43214">
    <property type="entry name" value="TWO-COMPONENT RESPONSE REGULATOR"/>
    <property type="match status" value="1"/>
</dbReference>
<dbReference type="Pfam" id="PF00196">
    <property type="entry name" value="GerE"/>
    <property type="match status" value="1"/>
</dbReference>
<dbReference type="GO" id="GO:0000160">
    <property type="term" value="P:phosphorelay signal transduction system"/>
    <property type="evidence" value="ECO:0007669"/>
    <property type="project" value="InterPro"/>
</dbReference>
<sequence>MISVLIADDHPVVRAGMRQIIDADDQTSVIAEAGSGEEVLEATVRSPFDVLLLDISMPGPSGVDLLQRLRAARCQAAILFMSMYPEDQFAVRLLKSGASGYLTKESAPDQLVAAIHKVARGGRFISASLAEILADTLTSDEDRPAHETLSNREYQVFQMLASGKSVSETARELNISVKTVSTYRTRILEKMNMSKNAEFTYYAIKNGLID</sequence>
<dbReference type="OrthoDB" id="9796655at2"/>
<dbReference type="PANTHER" id="PTHR43214:SF41">
    <property type="entry name" value="NITRATE_NITRITE RESPONSE REGULATOR PROTEIN NARP"/>
    <property type="match status" value="1"/>
</dbReference>
<dbReference type="PRINTS" id="PR00038">
    <property type="entry name" value="HTHLUXR"/>
</dbReference>
<dbReference type="InterPro" id="IPR016032">
    <property type="entry name" value="Sig_transdc_resp-reg_C-effctor"/>
</dbReference>
<dbReference type="RefSeq" id="WP_125180748.1">
    <property type="nucleotide sequence ID" value="NZ_QZMU01000001.1"/>
</dbReference>
<feature type="domain" description="Response regulatory" evidence="7">
    <location>
        <begin position="3"/>
        <end position="119"/>
    </location>
</feature>
<accession>A0A426QI60</accession>
<dbReference type="CDD" id="cd06170">
    <property type="entry name" value="LuxR_C_like"/>
    <property type="match status" value="1"/>
</dbReference>
<dbReference type="InterPro" id="IPR011006">
    <property type="entry name" value="CheY-like_superfamily"/>
</dbReference>
<keyword evidence="2" id="KW-0805">Transcription regulation</keyword>
<protein>
    <submittedName>
        <fullName evidence="8">DNA-binding response regulator</fullName>
    </submittedName>
</protein>
<organism evidence="8 9">
    <name type="scientific">Thiohalobacter thiocyanaticus</name>
    <dbReference type="NCBI Taxonomy" id="585455"/>
    <lineage>
        <taxon>Bacteria</taxon>
        <taxon>Pseudomonadati</taxon>
        <taxon>Pseudomonadota</taxon>
        <taxon>Gammaproteobacteria</taxon>
        <taxon>Thiohalobacterales</taxon>
        <taxon>Thiohalobacteraceae</taxon>
        <taxon>Thiohalobacter</taxon>
    </lineage>
</organism>
<dbReference type="InterPro" id="IPR001789">
    <property type="entry name" value="Sig_transdc_resp-reg_receiver"/>
</dbReference>
<dbReference type="SUPFAM" id="SSF52172">
    <property type="entry name" value="CheY-like"/>
    <property type="match status" value="1"/>
</dbReference>
<evidence type="ECO:0000259" key="7">
    <source>
        <dbReference type="PROSITE" id="PS50110"/>
    </source>
</evidence>
<gene>
    <name evidence="8" type="ORF">D6C00_05470</name>
</gene>
<comment type="caution">
    <text evidence="8">The sequence shown here is derived from an EMBL/GenBank/DDBJ whole genome shotgun (WGS) entry which is preliminary data.</text>
</comment>
<keyword evidence="1 5" id="KW-0597">Phosphoprotein</keyword>
<dbReference type="GO" id="GO:0003677">
    <property type="term" value="F:DNA binding"/>
    <property type="evidence" value="ECO:0007669"/>
    <property type="project" value="UniProtKB-KW"/>
</dbReference>
<dbReference type="InterPro" id="IPR000792">
    <property type="entry name" value="Tscrpt_reg_LuxR_C"/>
</dbReference>